<dbReference type="GO" id="GO:0006633">
    <property type="term" value="P:fatty acid biosynthetic process"/>
    <property type="evidence" value="ECO:0007669"/>
    <property type="project" value="TreeGrafter"/>
</dbReference>
<sequence>MDNYNPFALVGKRILVTGASAGIGRAIAVACSRMGAVMVVTGRNQVRLDETYHLLEGKGHQSQKADLSSEEDIATLVHDTPTLDGVVHCAGIGFRKPCKMLAFSDVDEVMSVNFKSSVCLQAALLKEKKVNKRSSIVFLASRAAVSPSIGNSLYSASKGALISYANCLALELAPRLVRVNCISPAMVWTDLILQGGLTKEDLEREQLKYPLKRYGTPEDVAHLAVYLLSDASSWMTGSCIDLTGGGE</sequence>
<dbReference type="Proteomes" id="UP000450599">
    <property type="component" value="Unassembled WGS sequence"/>
</dbReference>
<feature type="domain" description="Ketoreductase" evidence="3">
    <location>
        <begin position="12"/>
        <end position="191"/>
    </location>
</feature>
<comment type="similarity">
    <text evidence="1">Belongs to the short-chain dehydrogenases/reductases (SDR) family.</text>
</comment>
<dbReference type="Gene3D" id="3.40.50.720">
    <property type="entry name" value="NAD(P)-binding Rossmann-like Domain"/>
    <property type="match status" value="1"/>
</dbReference>
<name>A0A174V9A7_PARDI</name>
<dbReference type="Proteomes" id="UP000095332">
    <property type="component" value="Unassembled WGS sequence"/>
</dbReference>
<dbReference type="EC" id="1.1.1.100" evidence="4"/>
<dbReference type="GO" id="GO:0004316">
    <property type="term" value="F:3-oxoacyl-[acyl-carrier-protein] reductase (NADPH) activity"/>
    <property type="evidence" value="ECO:0007669"/>
    <property type="project" value="UniProtKB-EC"/>
</dbReference>
<gene>
    <name evidence="4" type="primary">fabG_4</name>
    <name evidence="4" type="ORF">ERS852560_02138</name>
    <name evidence="6" type="ORF">GKD54_08500</name>
    <name evidence="5" type="ORF">GKD58_08120</name>
</gene>
<dbReference type="PANTHER" id="PTHR42760">
    <property type="entry name" value="SHORT-CHAIN DEHYDROGENASES/REDUCTASES FAMILY MEMBER"/>
    <property type="match status" value="1"/>
</dbReference>
<dbReference type="RefSeq" id="WP_057328520.1">
    <property type="nucleotide sequence ID" value="NZ_CAXTLT010000001.1"/>
</dbReference>
<dbReference type="SUPFAM" id="SSF51735">
    <property type="entry name" value="NAD(P)-binding Rossmann-fold domains"/>
    <property type="match status" value="1"/>
</dbReference>
<organism evidence="4 7">
    <name type="scientific">Parabacteroides distasonis</name>
    <dbReference type="NCBI Taxonomy" id="823"/>
    <lineage>
        <taxon>Bacteria</taxon>
        <taxon>Pseudomonadati</taxon>
        <taxon>Bacteroidota</taxon>
        <taxon>Bacteroidia</taxon>
        <taxon>Bacteroidales</taxon>
        <taxon>Tannerellaceae</taxon>
        <taxon>Parabacteroides</taxon>
    </lineage>
</organism>
<evidence type="ECO:0000256" key="1">
    <source>
        <dbReference type="ARBA" id="ARBA00006484"/>
    </source>
</evidence>
<dbReference type="SMART" id="SM00822">
    <property type="entry name" value="PKS_KR"/>
    <property type="match status" value="1"/>
</dbReference>
<dbReference type="InterPro" id="IPR002347">
    <property type="entry name" value="SDR_fam"/>
</dbReference>
<dbReference type="InterPro" id="IPR020904">
    <property type="entry name" value="Sc_DH/Rdtase_CS"/>
</dbReference>
<dbReference type="PANTHER" id="PTHR42760:SF133">
    <property type="entry name" value="3-OXOACYL-[ACYL-CARRIER-PROTEIN] REDUCTASE"/>
    <property type="match status" value="1"/>
</dbReference>
<dbReference type="EMBL" id="CZBM01000008">
    <property type="protein sequence ID" value="CUQ31373.1"/>
    <property type="molecule type" value="Genomic_DNA"/>
</dbReference>
<keyword evidence="2 4" id="KW-0560">Oxidoreductase</keyword>
<evidence type="ECO:0000313" key="9">
    <source>
        <dbReference type="Proteomes" id="UP000471216"/>
    </source>
</evidence>
<dbReference type="InterPro" id="IPR057326">
    <property type="entry name" value="KR_dom"/>
</dbReference>
<reference evidence="4 7" key="1">
    <citation type="submission" date="2015-09" db="EMBL/GenBank/DDBJ databases">
        <authorList>
            <consortium name="Pathogen Informatics"/>
        </authorList>
    </citation>
    <scope>NUCLEOTIDE SEQUENCE [LARGE SCALE GENOMIC DNA]</scope>
    <source>
        <strain evidence="4 7">2789STDY5834948</strain>
    </source>
</reference>
<evidence type="ECO:0000256" key="2">
    <source>
        <dbReference type="ARBA" id="ARBA00023002"/>
    </source>
</evidence>
<dbReference type="Proteomes" id="UP000471216">
    <property type="component" value="Unassembled WGS sequence"/>
</dbReference>
<dbReference type="AlphaFoldDB" id="A0A174V9A7"/>
<evidence type="ECO:0000313" key="7">
    <source>
        <dbReference type="Proteomes" id="UP000095332"/>
    </source>
</evidence>
<reference evidence="8 9" key="2">
    <citation type="journal article" date="2019" name="Nat. Med.">
        <title>A library of human gut bacterial isolates paired with longitudinal multiomics data enables mechanistic microbiome research.</title>
        <authorList>
            <person name="Poyet M."/>
            <person name="Groussin M."/>
            <person name="Gibbons S.M."/>
            <person name="Avila-Pacheco J."/>
            <person name="Jiang X."/>
            <person name="Kearney S.M."/>
            <person name="Perrotta A.R."/>
            <person name="Berdy B."/>
            <person name="Zhao S."/>
            <person name="Lieberman T.D."/>
            <person name="Swanson P.K."/>
            <person name="Smith M."/>
            <person name="Roesemann S."/>
            <person name="Alexander J.E."/>
            <person name="Rich S.A."/>
            <person name="Livny J."/>
            <person name="Vlamakis H."/>
            <person name="Clish C."/>
            <person name="Bullock K."/>
            <person name="Deik A."/>
            <person name="Scott J."/>
            <person name="Pierce K.A."/>
            <person name="Xavier R.J."/>
            <person name="Alm E.J."/>
        </authorList>
    </citation>
    <scope>NUCLEOTIDE SEQUENCE [LARGE SCALE GENOMIC DNA]</scope>
    <source>
        <strain evidence="6 9">BIOML-A10</strain>
        <strain evidence="5 8">BIOML-A11</strain>
    </source>
</reference>
<dbReference type="EMBL" id="WKMW01000006">
    <property type="protein sequence ID" value="MRY84215.1"/>
    <property type="molecule type" value="Genomic_DNA"/>
</dbReference>
<evidence type="ECO:0000313" key="4">
    <source>
        <dbReference type="EMBL" id="CUQ31373.1"/>
    </source>
</evidence>
<dbReference type="CDD" id="cd05233">
    <property type="entry name" value="SDR_c"/>
    <property type="match status" value="1"/>
</dbReference>
<dbReference type="FunFam" id="3.40.50.720:FF:000084">
    <property type="entry name" value="Short-chain dehydrogenase reductase"/>
    <property type="match status" value="1"/>
</dbReference>
<protein>
    <submittedName>
        <fullName evidence="4">3-oxoacyl-[acyl-carrier-protein] reductase FabG</fullName>
        <ecNumber evidence="4">1.1.1.100</ecNumber>
    </submittedName>
    <submittedName>
        <fullName evidence="5">SDR family oxidoreductase</fullName>
    </submittedName>
</protein>
<proteinExistence type="inferred from homology"/>
<dbReference type="InterPro" id="IPR036291">
    <property type="entry name" value="NAD(P)-bd_dom_sf"/>
</dbReference>
<evidence type="ECO:0000259" key="3">
    <source>
        <dbReference type="SMART" id="SM00822"/>
    </source>
</evidence>
<dbReference type="PRINTS" id="PR00081">
    <property type="entry name" value="GDHRDH"/>
</dbReference>
<accession>A0A174V9A7</accession>
<evidence type="ECO:0000313" key="8">
    <source>
        <dbReference type="Proteomes" id="UP000450599"/>
    </source>
</evidence>
<dbReference type="Pfam" id="PF13561">
    <property type="entry name" value="adh_short_C2"/>
    <property type="match status" value="1"/>
</dbReference>
<evidence type="ECO:0000313" key="5">
    <source>
        <dbReference type="EMBL" id="MRY84215.1"/>
    </source>
</evidence>
<evidence type="ECO:0000313" key="6">
    <source>
        <dbReference type="EMBL" id="MRZ06257.1"/>
    </source>
</evidence>
<dbReference type="EMBL" id="WKMX01000007">
    <property type="protein sequence ID" value="MRZ06257.1"/>
    <property type="molecule type" value="Genomic_DNA"/>
</dbReference>
<dbReference type="PROSITE" id="PS00061">
    <property type="entry name" value="ADH_SHORT"/>
    <property type="match status" value="1"/>
</dbReference>
<dbReference type="GO" id="GO:0048038">
    <property type="term" value="F:quinone binding"/>
    <property type="evidence" value="ECO:0007669"/>
    <property type="project" value="TreeGrafter"/>
</dbReference>